<keyword evidence="10" id="KW-1185">Reference proteome</keyword>
<feature type="transmembrane region" description="Helical" evidence="7">
    <location>
        <begin position="159"/>
        <end position="179"/>
    </location>
</feature>
<keyword evidence="5 7" id="KW-0472">Membrane</keyword>
<evidence type="ECO:0000256" key="3">
    <source>
        <dbReference type="ARBA" id="ARBA00022692"/>
    </source>
</evidence>
<dbReference type="GO" id="GO:0016020">
    <property type="term" value="C:membrane"/>
    <property type="evidence" value="ECO:0007669"/>
    <property type="project" value="UniProtKB-SubCell"/>
</dbReference>
<dbReference type="GO" id="GO:0015990">
    <property type="term" value="P:electron transport coupled proton transport"/>
    <property type="evidence" value="ECO:0007669"/>
    <property type="project" value="TreeGrafter"/>
</dbReference>
<feature type="transmembrane region" description="Helical" evidence="7">
    <location>
        <begin position="450"/>
        <end position="471"/>
    </location>
</feature>
<feature type="transmembrane region" description="Helical" evidence="7">
    <location>
        <begin position="402"/>
        <end position="422"/>
    </location>
</feature>
<dbReference type="Proteomes" id="UP000199306">
    <property type="component" value="Unassembled WGS sequence"/>
</dbReference>
<dbReference type="OrthoDB" id="9811718at2"/>
<keyword evidence="4 7" id="KW-1133">Transmembrane helix</keyword>
<dbReference type="AlphaFoldDB" id="A0A1I5QJJ0"/>
<gene>
    <name evidence="9" type="ORF">SAMN04515674_103224</name>
</gene>
<reference evidence="9 10" key="1">
    <citation type="submission" date="2016-10" db="EMBL/GenBank/DDBJ databases">
        <authorList>
            <person name="de Groot N.N."/>
        </authorList>
    </citation>
    <scope>NUCLEOTIDE SEQUENCE [LARGE SCALE GENOMIC DNA]</scope>
    <source>
        <strain evidence="10">E92,LMG 26720,CCM 7988</strain>
    </source>
</reference>
<feature type="transmembrane region" description="Helical" evidence="7">
    <location>
        <begin position="328"/>
        <end position="348"/>
    </location>
</feature>
<dbReference type="PANTHER" id="PTHR43507:SF1">
    <property type="entry name" value="NADH-UBIQUINONE OXIDOREDUCTASE CHAIN 4"/>
    <property type="match status" value="1"/>
</dbReference>
<name>A0A1I5QJJ0_9BACT</name>
<feature type="transmembrane region" description="Helical" evidence="7">
    <location>
        <begin position="369"/>
        <end position="390"/>
    </location>
</feature>
<feature type="transmembrane region" description="Helical" evidence="7">
    <location>
        <begin position="240"/>
        <end position="264"/>
    </location>
</feature>
<evidence type="ECO:0000256" key="4">
    <source>
        <dbReference type="ARBA" id="ARBA00022989"/>
    </source>
</evidence>
<dbReference type="GO" id="GO:0048039">
    <property type="term" value="F:ubiquinone binding"/>
    <property type="evidence" value="ECO:0007669"/>
    <property type="project" value="TreeGrafter"/>
</dbReference>
<proteinExistence type="inferred from homology"/>
<dbReference type="EMBL" id="FOXH01000003">
    <property type="protein sequence ID" value="SFP46210.1"/>
    <property type="molecule type" value="Genomic_DNA"/>
</dbReference>
<feature type="transmembrane region" description="Helical" evidence="7">
    <location>
        <begin position="299"/>
        <end position="316"/>
    </location>
</feature>
<feature type="transmembrane region" description="Helical" evidence="7">
    <location>
        <begin position="207"/>
        <end position="228"/>
    </location>
</feature>
<evidence type="ECO:0000256" key="5">
    <source>
        <dbReference type="ARBA" id="ARBA00023136"/>
    </source>
</evidence>
<dbReference type="GO" id="GO:0042773">
    <property type="term" value="P:ATP synthesis coupled electron transport"/>
    <property type="evidence" value="ECO:0007669"/>
    <property type="project" value="InterPro"/>
</dbReference>
<feature type="transmembrane region" description="Helical" evidence="7">
    <location>
        <begin position="69"/>
        <end position="93"/>
    </location>
</feature>
<dbReference type="GO" id="GO:0003954">
    <property type="term" value="F:NADH dehydrogenase activity"/>
    <property type="evidence" value="ECO:0007669"/>
    <property type="project" value="TreeGrafter"/>
</dbReference>
<organism evidence="9 10">
    <name type="scientific">Pseudarcicella hirudinis</name>
    <dbReference type="NCBI Taxonomy" id="1079859"/>
    <lineage>
        <taxon>Bacteria</taxon>
        <taxon>Pseudomonadati</taxon>
        <taxon>Bacteroidota</taxon>
        <taxon>Cytophagia</taxon>
        <taxon>Cytophagales</taxon>
        <taxon>Flectobacillaceae</taxon>
        <taxon>Pseudarcicella</taxon>
    </lineage>
</organism>
<accession>A0A1I5QJJ0</accession>
<sequence length="485" mass="53106">MLTLTLILFPIIAGLLTLASKGENAKTIASAAAFIELALGAYTYFSFVPDASTQFGLSYDWIHAAGVKFSIGIDGISLILVCLTTLMVPFIIVSTFNSNYTNANNLYALILFMQAALVGVFTAKDGFLFYFFFEAALIPVYFIAAIWGGENKIKVTLKFFIFTMFGSLFMLLALVYLYMKTPGEIHTSDITALYEVGQNLNPSQQGYIFWAFFIAFAIKMPLFPFHTWQPDTYVEAPAPATMLLSGIMLKMGTYGLIRILLPIVPAGVQAWGLTAIILSVIGIVYGSIIAIQQKDMKRLIAYSSFAHVGLMSAGIFSRTLDGLQGSLIQMLAHGINVIGLFFIVEIIQQRTKSRELARLGGITQTTPNLTVYFIIIMLGSVALPLTNGFVGEFLLLKGVYEYNVWIGAVAGITIILGAVYMLRLVQKSMFGITSRITEGFQDLTFSEKAVLFPIAFLVIALGIAPNAFLHITEPAVSQLLTIITK</sequence>
<dbReference type="GO" id="GO:0008137">
    <property type="term" value="F:NADH dehydrogenase (ubiquinone) activity"/>
    <property type="evidence" value="ECO:0007669"/>
    <property type="project" value="InterPro"/>
</dbReference>
<dbReference type="InterPro" id="IPR001750">
    <property type="entry name" value="ND/Mrp_TM"/>
</dbReference>
<dbReference type="NCBIfam" id="TIGR01972">
    <property type="entry name" value="NDH_I_M"/>
    <property type="match status" value="1"/>
</dbReference>
<evidence type="ECO:0000256" key="1">
    <source>
        <dbReference type="ARBA" id="ARBA00004127"/>
    </source>
</evidence>
<dbReference type="RefSeq" id="WP_092014291.1">
    <property type="nucleotide sequence ID" value="NZ_FOXH01000003.1"/>
</dbReference>
<dbReference type="InterPro" id="IPR010227">
    <property type="entry name" value="NADH_Q_OxRdtase_chainM/4"/>
</dbReference>
<comment type="subcellular location">
    <subcellularLocation>
        <location evidence="1">Endomembrane system</location>
        <topology evidence="1">Multi-pass membrane protein</topology>
    </subcellularLocation>
    <subcellularLocation>
        <location evidence="6">Membrane</location>
        <topology evidence="6">Multi-pass membrane protein</topology>
    </subcellularLocation>
</comment>
<protein>
    <submittedName>
        <fullName evidence="9">NADH dehydrogenase subunit M</fullName>
    </submittedName>
</protein>
<feature type="transmembrane region" description="Helical" evidence="7">
    <location>
        <begin position="270"/>
        <end position="292"/>
    </location>
</feature>
<dbReference type="InterPro" id="IPR003918">
    <property type="entry name" value="NADH_UbQ_OxRdtase"/>
</dbReference>
<dbReference type="Pfam" id="PF00361">
    <property type="entry name" value="Proton_antipo_M"/>
    <property type="match status" value="1"/>
</dbReference>
<feature type="domain" description="NADH:quinone oxidoreductase/Mrp antiporter transmembrane" evidence="8">
    <location>
        <begin position="123"/>
        <end position="413"/>
    </location>
</feature>
<dbReference type="PRINTS" id="PR01437">
    <property type="entry name" value="NUOXDRDTASE4"/>
</dbReference>
<evidence type="ECO:0000256" key="6">
    <source>
        <dbReference type="RuleBase" id="RU000320"/>
    </source>
</evidence>
<feature type="transmembrane region" description="Helical" evidence="7">
    <location>
        <begin position="105"/>
        <end position="121"/>
    </location>
</feature>
<evidence type="ECO:0000313" key="10">
    <source>
        <dbReference type="Proteomes" id="UP000199306"/>
    </source>
</evidence>
<evidence type="ECO:0000259" key="8">
    <source>
        <dbReference type="Pfam" id="PF00361"/>
    </source>
</evidence>
<dbReference type="GO" id="GO:0012505">
    <property type="term" value="C:endomembrane system"/>
    <property type="evidence" value="ECO:0007669"/>
    <property type="project" value="UniProtKB-SubCell"/>
</dbReference>
<dbReference type="STRING" id="1079859.SAMN04515674_103224"/>
<keyword evidence="3 6" id="KW-0812">Transmembrane</keyword>
<dbReference type="PANTHER" id="PTHR43507">
    <property type="entry name" value="NADH-UBIQUINONE OXIDOREDUCTASE CHAIN 4"/>
    <property type="match status" value="1"/>
</dbReference>
<comment type="similarity">
    <text evidence="2">Belongs to the complex I subunit 4 family.</text>
</comment>
<feature type="transmembrane region" description="Helical" evidence="7">
    <location>
        <begin position="127"/>
        <end position="147"/>
    </location>
</feature>
<evidence type="ECO:0000256" key="7">
    <source>
        <dbReference type="SAM" id="Phobius"/>
    </source>
</evidence>
<evidence type="ECO:0000313" key="9">
    <source>
        <dbReference type="EMBL" id="SFP46210.1"/>
    </source>
</evidence>
<evidence type="ECO:0000256" key="2">
    <source>
        <dbReference type="ARBA" id="ARBA00009025"/>
    </source>
</evidence>